<dbReference type="EMBL" id="JMSE01001325">
    <property type="protein sequence ID" value="KDN62463.1"/>
    <property type="molecule type" value="Genomic_DNA"/>
</dbReference>
<feature type="compositionally biased region" description="Basic and acidic residues" evidence="17">
    <location>
        <begin position="307"/>
        <end position="317"/>
    </location>
</feature>
<comment type="similarity">
    <text evidence="14">In the N-terminal section; belongs to the cytochrome b5 family.</text>
</comment>
<dbReference type="GO" id="GO:0005758">
    <property type="term" value="C:mitochondrial intermembrane space"/>
    <property type="evidence" value="ECO:0007669"/>
    <property type="project" value="UniProtKB-SubCell"/>
</dbReference>
<proteinExistence type="inferred from homology"/>
<evidence type="ECO:0000259" key="19">
    <source>
        <dbReference type="PROSITE" id="PS51349"/>
    </source>
</evidence>
<keyword evidence="21" id="KW-1185">Reference proteome</keyword>
<evidence type="ECO:0000256" key="17">
    <source>
        <dbReference type="SAM" id="MobiDB-lite"/>
    </source>
</evidence>
<dbReference type="PANTHER" id="PTHR10578:SF104">
    <property type="entry name" value="CYTOCHROME B2, MITOCHONDRIAL-RELATED"/>
    <property type="match status" value="1"/>
</dbReference>
<dbReference type="GO" id="GO:0020037">
    <property type="term" value="F:heme binding"/>
    <property type="evidence" value="ECO:0007669"/>
    <property type="project" value="InterPro"/>
</dbReference>
<organism evidence="20 21">
    <name type="scientific">Colletotrichum sublineola</name>
    <name type="common">Sorghum anthracnose fungus</name>
    <dbReference type="NCBI Taxonomy" id="1173701"/>
    <lineage>
        <taxon>Eukaryota</taxon>
        <taxon>Fungi</taxon>
        <taxon>Dikarya</taxon>
        <taxon>Ascomycota</taxon>
        <taxon>Pezizomycotina</taxon>
        <taxon>Sordariomycetes</taxon>
        <taxon>Hypocreomycetidae</taxon>
        <taxon>Glomerellales</taxon>
        <taxon>Glomerellaceae</taxon>
        <taxon>Colletotrichum</taxon>
        <taxon>Colletotrichum graminicola species complex</taxon>
    </lineage>
</organism>
<dbReference type="Pfam" id="PF01070">
    <property type="entry name" value="FMN_dh"/>
    <property type="match status" value="1"/>
</dbReference>
<keyword evidence="9" id="KW-0560">Oxidoreductase</keyword>
<dbReference type="AlphaFoldDB" id="A0A066WZX7"/>
<accession>A0A066WZX7</accession>
<feature type="domain" description="FMN hydroxy acid dehydrogenase" evidence="19">
    <location>
        <begin position="124"/>
        <end position="500"/>
    </location>
</feature>
<dbReference type="InterPro" id="IPR001199">
    <property type="entry name" value="Cyt_B5-like_heme/steroid-bd"/>
</dbReference>
<evidence type="ECO:0000256" key="1">
    <source>
        <dbReference type="ARBA" id="ARBA00001917"/>
    </source>
</evidence>
<dbReference type="InterPro" id="IPR036400">
    <property type="entry name" value="Cyt_B5-like_heme/steroid_sf"/>
</dbReference>
<evidence type="ECO:0000256" key="12">
    <source>
        <dbReference type="ARBA" id="ARBA00052399"/>
    </source>
</evidence>
<evidence type="ECO:0000313" key="21">
    <source>
        <dbReference type="Proteomes" id="UP000027238"/>
    </source>
</evidence>
<dbReference type="OMA" id="TFFQMYW"/>
<evidence type="ECO:0000256" key="4">
    <source>
        <dbReference type="ARBA" id="ARBA00011881"/>
    </source>
</evidence>
<dbReference type="CDD" id="cd02922">
    <property type="entry name" value="FCB2_FMN"/>
    <property type="match status" value="1"/>
</dbReference>
<dbReference type="InterPro" id="IPR018506">
    <property type="entry name" value="Cyt_B5_heme-BS"/>
</dbReference>
<dbReference type="GO" id="GO:0004460">
    <property type="term" value="F:L-lactate dehydrogenase (cytochrome) activity"/>
    <property type="evidence" value="ECO:0007669"/>
    <property type="project" value="UniProtKB-EC"/>
</dbReference>
<dbReference type="STRING" id="1173701.A0A066WZX7"/>
<protein>
    <recommendedName>
        <fullName evidence="16">L-lactate dehydrogenase (cytochrome)</fullName>
        <ecNumber evidence="15">1.1.2.3</ecNumber>
    </recommendedName>
</protein>
<name>A0A066WZX7_COLSU</name>
<evidence type="ECO:0000256" key="7">
    <source>
        <dbReference type="ARBA" id="ARBA00022643"/>
    </source>
</evidence>
<dbReference type="OrthoDB" id="1925334at2759"/>
<keyword evidence="8" id="KW-0479">Metal-binding</keyword>
<dbReference type="Gene3D" id="3.20.20.70">
    <property type="entry name" value="Aldolase class I"/>
    <property type="match status" value="1"/>
</dbReference>
<dbReference type="SMART" id="SM01117">
    <property type="entry name" value="Cyt-b5"/>
    <property type="match status" value="1"/>
</dbReference>
<reference evidence="21" key="1">
    <citation type="journal article" date="2014" name="Genome Announc.">
        <title>Draft genome sequence of Colletotrichum sublineola, a destructive pathogen of cultivated sorghum.</title>
        <authorList>
            <person name="Baroncelli R."/>
            <person name="Sanz-Martin J.M."/>
            <person name="Rech G.E."/>
            <person name="Sukno S.A."/>
            <person name="Thon M.R."/>
        </authorList>
    </citation>
    <scope>NUCLEOTIDE SEQUENCE [LARGE SCALE GENOMIC DNA]</scope>
    <source>
        <strain evidence="21">TX430BB</strain>
    </source>
</reference>
<dbReference type="eggNOG" id="KOG0538">
    <property type="taxonomic scope" value="Eukaryota"/>
</dbReference>
<feature type="region of interest" description="Disordered" evidence="17">
    <location>
        <begin position="307"/>
        <end position="326"/>
    </location>
</feature>
<dbReference type="EC" id="1.1.2.3" evidence="15"/>
<dbReference type="InterPro" id="IPR000262">
    <property type="entry name" value="FMN-dep_DH"/>
</dbReference>
<dbReference type="Pfam" id="PF00173">
    <property type="entry name" value="Cyt-b5"/>
    <property type="match status" value="1"/>
</dbReference>
<dbReference type="InterPro" id="IPR037458">
    <property type="entry name" value="L-MDH/L-LDH_FMN-bd"/>
</dbReference>
<comment type="cofactor">
    <cofactor evidence="1">
        <name>FMN</name>
        <dbReference type="ChEBI" id="CHEBI:58210"/>
    </cofactor>
</comment>
<sequence>MPPKLASAEVSKHNRLGDLWLVIDAHIYDFSDFVREHPGGIAVILQCAGKDATDVYSEVHGPNLVRSTLPADRHKGVLAPGPALAKPRQHSFQQQKQQRQEQSEPQPAMDGDQTPGPPPLPPKPPLNTLISAHDFEQAASATFSPKAWAFVSSAATDLHTKARNASAYALIGLRPRVLVDVASVSTSSVMLGNTVRAPIFCPPTAMARLVHPDGEKELGRACKSAGIPQCVSVSASFPLDEILAARAAHLSRLATAEGAAAPYDVPVFFQLYVDKDRAKSESLLRSAQAQGVKALFLTVDAPIPGKREADERVRSDESLASPISGARAGNDAKGGALGRIMGSYIDASVNWSDIAWLRRTVPGLPIVLKGVQTWMDAERAAEAGVEAIMLSNHGGRSLDTSPATVMVLLELQKNCPHVFDRVEVYVDGGISRGTDIFKALCLGAKAVGVGRGLLYGLNYGAKGVERYIEILRDELETTMKMCGVTSLDQVHPGFLNTLAVDHLIPGRQDNPNTPWRRDRRSRL</sequence>
<evidence type="ECO:0000256" key="10">
    <source>
        <dbReference type="ARBA" id="ARBA00023004"/>
    </source>
</evidence>
<keyword evidence="5" id="KW-0349">Heme</keyword>
<keyword evidence="6" id="KW-0285">Flavoprotein</keyword>
<evidence type="ECO:0000256" key="11">
    <source>
        <dbReference type="ARBA" id="ARBA00023128"/>
    </source>
</evidence>
<evidence type="ECO:0000256" key="2">
    <source>
        <dbReference type="ARBA" id="ARBA00001970"/>
    </source>
</evidence>
<dbReference type="SUPFAM" id="SSF51395">
    <property type="entry name" value="FMN-linked oxidoreductases"/>
    <property type="match status" value="1"/>
</dbReference>
<dbReference type="PROSITE" id="PS00191">
    <property type="entry name" value="CYTOCHROME_B5_1"/>
    <property type="match status" value="1"/>
</dbReference>
<evidence type="ECO:0000256" key="16">
    <source>
        <dbReference type="ARBA" id="ARBA00068515"/>
    </source>
</evidence>
<evidence type="ECO:0000256" key="14">
    <source>
        <dbReference type="ARBA" id="ARBA00061589"/>
    </source>
</evidence>
<evidence type="ECO:0000256" key="5">
    <source>
        <dbReference type="ARBA" id="ARBA00022617"/>
    </source>
</evidence>
<dbReference type="Gene3D" id="3.10.120.10">
    <property type="entry name" value="Cytochrome b5-like heme/steroid binding domain"/>
    <property type="match status" value="1"/>
</dbReference>
<dbReference type="Proteomes" id="UP000027238">
    <property type="component" value="Unassembled WGS sequence"/>
</dbReference>
<evidence type="ECO:0000256" key="9">
    <source>
        <dbReference type="ARBA" id="ARBA00023002"/>
    </source>
</evidence>
<evidence type="ECO:0000256" key="8">
    <source>
        <dbReference type="ARBA" id="ARBA00022723"/>
    </source>
</evidence>
<dbReference type="HOGENOM" id="CLU_020639_1_1_1"/>
<dbReference type="GO" id="GO:0046872">
    <property type="term" value="F:metal ion binding"/>
    <property type="evidence" value="ECO:0007669"/>
    <property type="project" value="UniProtKB-KW"/>
</dbReference>
<evidence type="ECO:0000259" key="18">
    <source>
        <dbReference type="PROSITE" id="PS50255"/>
    </source>
</evidence>
<keyword evidence="10" id="KW-0408">Iron</keyword>
<dbReference type="InterPro" id="IPR013785">
    <property type="entry name" value="Aldolase_TIM"/>
</dbReference>
<comment type="subunit">
    <text evidence="4">Homotetramer.</text>
</comment>
<evidence type="ECO:0000256" key="6">
    <source>
        <dbReference type="ARBA" id="ARBA00022630"/>
    </source>
</evidence>
<keyword evidence="11" id="KW-0496">Mitochondrion</keyword>
<evidence type="ECO:0000256" key="13">
    <source>
        <dbReference type="ARBA" id="ARBA00061137"/>
    </source>
</evidence>
<dbReference type="PANTHER" id="PTHR10578">
    <property type="entry name" value="S -2-HYDROXY-ACID OXIDASE-RELATED"/>
    <property type="match status" value="1"/>
</dbReference>
<dbReference type="eggNOG" id="KOG0536">
    <property type="taxonomic scope" value="Eukaryota"/>
</dbReference>
<comment type="similarity">
    <text evidence="13">In the C-terminal section; belongs to the FMN-dependent alpha-hydroxy acid dehydrogenase family.</text>
</comment>
<gene>
    <name evidence="20" type="ORF">CSUB01_00994</name>
</gene>
<dbReference type="SUPFAM" id="SSF55856">
    <property type="entry name" value="Cytochrome b5-like heme/steroid binding domain"/>
    <property type="match status" value="1"/>
</dbReference>
<feature type="compositionally biased region" description="Pro residues" evidence="17">
    <location>
        <begin position="115"/>
        <end position="125"/>
    </location>
</feature>
<comment type="caution">
    <text evidence="20">The sequence shown here is derived from an EMBL/GenBank/DDBJ whole genome shotgun (WGS) entry which is preliminary data.</text>
</comment>
<keyword evidence="7" id="KW-0288">FMN</keyword>
<dbReference type="PROSITE" id="PS51349">
    <property type="entry name" value="FMN_HYDROXY_ACID_DH_2"/>
    <property type="match status" value="1"/>
</dbReference>
<dbReference type="InterPro" id="IPR037396">
    <property type="entry name" value="FMN_HAD"/>
</dbReference>
<dbReference type="FunFam" id="3.20.20.70:FF:000062">
    <property type="entry name" value="Cytochrome b2, mitochondrial, putative"/>
    <property type="match status" value="1"/>
</dbReference>
<dbReference type="PROSITE" id="PS50255">
    <property type="entry name" value="CYTOCHROME_B5_2"/>
    <property type="match status" value="1"/>
</dbReference>
<evidence type="ECO:0000313" key="20">
    <source>
        <dbReference type="EMBL" id="KDN62463.1"/>
    </source>
</evidence>
<comment type="subcellular location">
    <subcellularLocation>
        <location evidence="3">Mitochondrion intermembrane space</location>
    </subcellularLocation>
</comment>
<comment type="cofactor">
    <cofactor evidence="2">
        <name>heme b</name>
        <dbReference type="ChEBI" id="CHEBI:60344"/>
    </cofactor>
</comment>
<comment type="catalytic activity">
    <reaction evidence="12">
        <text>(S)-lactate + 2 Fe(III)-[cytochrome c] = 2 Fe(II)-[cytochrome c] + pyruvate + 2 H(+)</text>
        <dbReference type="Rhea" id="RHEA:19909"/>
        <dbReference type="Rhea" id="RHEA-COMP:10350"/>
        <dbReference type="Rhea" id="RHEA-COMP:14399"/>
        <dbReference type="ChEBI" id="CHEBI:15361"/>
        <dbReference type="ChEBI" id="CHEBI:15378"/>
        <dbReference type="ChEBI" id="CHEBI:16651"/>
        <dbReference type="ChEBI" id="CHEBI:29033"/>
        <dbReference type="ChEBI" id="CHEBI:29034"/>
        <dbReference type="EC" id="1.1.2.3"/>
    </reaction>
    <physiologicalReaction direction="left-to-right" evidence="12">
        <dbReference type="Rhea" id="RHEA:19910"/>
    </physiologicalReaction>
</comment>
<evidence type="ECO:0000256" key="15">
    <source>
        <dbReference type="ARBA" id="ARBA00066458"/>
    </source>
</evidence>
<feature type="domain" description="Cytochrome b5 heme-binding" evidence="18">
    <location>
        <begin position="2"/>
        <end position="79"/>
    </location>
</feature>
<feature type="region of interest" description="Disordered" evidence="17">
    <location>
        <begin position="66"/>
        <end position="128"/>
    </location>
</feature>
<evidence type="ECO:0000256" key="3">
    <source>
        <dbReference type="ARBA" id="ARBA00004569"/>
    </source>
</evidence>